<sequence length="84" mass="9205">MPVAAVHESSSPDTGVDTYGDYLYGFAGYRVQDEILAQELVQETLVAALEARKSFAGNASENTWLTGILKHKIMDLFCYNTGKS</sequence>
<accession>A0A931CVX2</accession>
<dbReference type="GO" id="GO:0006352">
    <property type="term" value="P:DNA-templated transcription initiation"/>
    <property type="evidence" value="ECO:0007669"/>
    <property type="project" value="InterPro"/>
</dbReference>
<protein>
    <recommendedName>
        <fullName evidence="1">RNA polymerase sigma factor</fullName>
    </recommendedName>
</protein>
<dbReference type="EMBL" id="JACCQK010000010">
    <property type="protein sequence ID" value="MBG0778364.1"/>
    <property type="molecule type" value="Genomic_DNA"/>
</dbReference>
<comment type="caution">
    <text evidence="3">The sequence shown here is derived from an EMBL/GenBank/DDBJ whole genome shotgun (WGS) entry which is preliminary data.</text>
</comment>
<dbReference type="Pfam" id="PF04542">
    <property type="entry name" value="Sigma70_r2"/>
    <property type="match status" value="1"/>
</dbReference>
<dbReference type="Gene3D" id="1.10.1740.10">
    <property type="match status" value="1"/>
</dbReference>
<dbReference type="InterPro" id="IPR007627">
    <property type="entry name" value="RNA_pol_sigma70_r2"/>
</dbReference>
<organism evidence="3 4">
    <name type="scientific">Desulfotignum balticum</name>
    <dbReference type="NCBI Taxonomy" id="115781"/>
    <lineage>
        <taxon>Bacteria</taxon>
        <taxon>Pseudomonadati</taxon>
        <taxon>Thermodesulfobacteriota</taxon>
        <taxon>Desulfobacteria</taxon>
        <taxon>Desulfobacterales</taxon>
        <taxon>Desulfobacteraceae</taxon>
        <taxon>Desulfotignum</taxon>
    </lineage>
</organism>
<dbReference type="InterPro" id="IPR013325">
    <property type="entry name" value="RNA_pol_sigma_r2"/>
</dbReference>
<feature type="domain" description="RNA polymerase sigma-70 region 2" evidence="2">
    <location>
        <begin position="16"/>
        <end position="76"/>
    </location>
</feature>
<keyword evidence="1" id="KW-0238">DNA-binding</keyword>
<dbReference type="SUPFAM" id="SSF88946">
    <property type="entry name" value="Sigma2 domain of RNA polymerase sigma factors"/>
    <property type="match status" value="1"/>
</dbReference>
<keyword evidence="1" id="KW-0731">Sigma factor</keyword>
<gene>
    <name evidence="3" type="ORF">H0S81_00305</name>
</gene>
<evidence type="ECO:0000313" key="4">
    <source>
        <dbReference type="Proteomes" id="UP000706172"/>
    </source>
</evidence>
<dbReference type="AlphaFoldDB" id="A0A931CVX2"/>
<dbReference type="PROSITE" id="PS01063">
    <property type="entry name" value="SIGMA70_ECF"/>
    <property type="match status" value="1"/>
</dbReference>
<keyword evidence="1" id="KW-0804">Transcription</keyword>
<name>A0A931CVX2_9BACT</name>
<dbReference type="GO" id="GO:0016987">
    <property type="term" value="F:sigma factor activity"/>
    <property type="evidence" value="ECO:0007669"/>
    <property type="project" value="UniProtKB-KW"/>
</dbReference>
<evidence type="ECO:0000259" key="2">
    <source>
        <dbReference type="Pfam" id="PF04542"/>
    </source>
</evidence>
<proteinExistence type="inferred from homology"/>
<evidence type="ECO:0000256" key="1">
    <source>
        <dbReference type="RuleBase" id="RU000716"/>
    </source>
</evidence>
<dbReference type="GO" id="GO:0003677">
    <property type="term" value="F:DNA binding"/>
    <property type="evidence" value="ECO:0007669"/>
    <property type="project" value="UniProtKB-KW"/>
</dbReference>
<dbReference type="InterPro" id="IPR000838">
    <property type="entry name" value="RNA_pol_sigma70_ECF_CS"/>
</dbReference>
<dbReference type="Proteomes" id="UP000706172">
    <property type="component" value="Unassembled WGS sequence"/>
</dbReference>
<evidence type="ECO:0000313" key="3">
    <source>
        <dbReference type="EMBL" id="MBG0778364.1"/>
    </source>
</evidence>
<reference evidence="3" key="1">
    <citation type="submission" date="2020-07" db="EMBL/GenBank/DDBJ databases">
        <title>Severe corrosion of carbon steel in oil field produced water can be linked to methanogenic archaea containing a special type of NiFe hydrogenase.</title>
        <authorList>
            <person name="Lahme S."/>
            <person name="Mand J."/>
            <person name="Longwell J."/>
            <person name="Smith R."/>
            <person name="Enning D."/>
        </authorList>
    </citation>
    <scope>NUCLEOTIDE SEQUENCE</scope>
    <source>
        <strain evidence="3">MIC098Bin6</strain>
    </source>
</reference>
<comment type="similarity">
    <text evidence="1">Belongs to the sigma-70 factor family. ECF subfamily.</text>
</comment>
<keyword evidence="1" id="KW-0805">Transcription regulation</keyword>